<reference evidence="1 2" key="1">
    <citation type="submission" date="2011-01" db="EMBL/GenBank/DDBJ databases">
        <title>Whole genome sequence of Caldisericum exile AZM16c01.</title>
        <authorList>
            <person name="Narita-Yamada S."/>
            <person name="Kawakoshi A."/>
            <person name="Nakamura S."/>
            <person name="Sasagawa M."/>
            <person name="Fukada J."/>
            <person name="Sekine M."/>
            <person name="Kato Y."/>
            <person name="Fukai R."/>
            <person name="Sasaki K."/>
            <person name="Hanamaki A."/>
            <person name="Narita H."/>
            <person name="Konno Y."/>
            <person name="Mori K."/>
            <person name="Yamazaki S."/>
            <person name="Suzuki K."/>
            <person name="Fujita N."/>
        </authorList>
    </citation>
    <scope>NUCLEOTIDE SEQUENCE [LARGE SCALE GENOMIC DNA]</scope>
    <source>
        <strain evidence="2">DSM 21853 / NBRC 104410 / AZM16c01</strain>
    </source>
</reference>
<organism evidence="1 2">
    <name type="scientific">Caldisericum exile (strain DSM 21853 / NBRC 104410 / AZM16c01)</name>
    <dbReference type="NCBI Taxonomy" id="511051"/>
    <lineage>
        <taxon>Bacteria</taxon>
        <taxon>Pseudomonadati</taxon>
        <taxon>Caldisericota/Cryosericota group</taxon>
        <taxon>Caldisericota</taxon>
        <taxon>Caldisericia</taxon>
        <taxon>Caldisericales</taxon>
        <taxon>Caldisericaceae</taxon>
        <taxon>Caldisericum</taxon>
    </lineage>
</organism>
<dbReference type="EMBL" id="AP012051">
    <property type="protein sequence ID" value="BAL80790.1"/>
    <property type="molecule type" value="Genomic_DNA"/>
</dbReference>
<sequence>MNLRFKCLIKNDTILYALKNQIEEDRLIKEGIKKEEIDYIKTLFHVAKPRREIPPFHSVDT</sequence>
<evidence type="ECO:0000313" key="1">
    <source>
        <dbReference type="EMBL" id="BAL80790.1"/>
    </source>
</evidence>
<dbReference type="KEGG" id="cex:CSE_06640"/>
<proteinExistence type="predicted"/>
<dbReference type="AlphaFoldDB" id="A0A7U6GE95"/>
<dbReference type="Proteomes" id="UP000004793">
    <property type="component" value="Chromosome"/>
</dbReference>
<gene>
    <name evidence="1" type="ordered locus">CSE_06640</name>
</gene>
<dbReference type="RefSeq" id="WP_014453193.1">
    <property type="nucleotide sequence ID" value="NC_017096.1"/>
</dbReference>
<keyword evidence="2" id="KW-1185">Reference proteome</keyword>
<name>A0A7U6GE95_CALEA</name>
<evidence type="ECO:0000313" key="2">
    <source>
        <dbReference type="Proteomes" id="UP000004793"/>
    </source>
</evidence>
<accession>A0A7U6GE95</accession>
<protein>
    <submittedName>
        <fullName evidence="1">Uncharacterized protein</fullName>
    </submittedName>
</protein>